<evidence type="ECO:0000256" key="10">
    <source>
        <dbReference type="ARBA" id="ARBA00038150"/>
    </source>
</evidence>
<dbReference type="AlphaFoldDB" id="A0A1I7Z2I2"/>
<evidence type="ECO:0000256" key="9">
    <source>
        <dbReference type="ARBA" id="ARBA00023180"/>
    </source>
</evidence>
<evidence type="ECO:0000256" key="4">
    <source>
        <dbReference type="ARBA" id="ARBA00022679"/>
    </source>
</evidence>
<comment type="similarity">
    <text evidence="10">Belongs to the glycosyltransferase 14 family.</text>
</comment>
<keyword evidence="3" id="KW-0328">Glycosyltransferase</keyword>
<dbReference type="PANTHER" id="PTHR19297:SF185">
    <property type="entry name" value="BETA-1,3-GALACTOSYL-O-GLYCOSYL-GLYCOPROTEIN BETA-1,6-N-ACETYLGLUCOSAMINYLTRANSFERASE 3"/>
    <property type="match status" value="1"/>
</dbReference>
<protein>
    <submittedName>
        <fullName evidence="13">Beta-1,3-galactosyl-O-glycosyl-glycoprotein beta-1,6-N-acetylglucosaminyltransferase 3</fullName>
    </submittedName>
</protein>
<evidence type="ECO:0000256" key="11">
    <source>
        <dbReference type="SAM" id="Phobius"/>
    </source>
</evidence>
<comment type="subcellular location">
    <subcellularLocation>
        <location evidence="1">Membrane</location>
        <topology evidence="1">Single-pass type II membrane protein</topology>
    </subcellularLocation>
</comment>
<dbReference type="WBParaSite" id="L893_g22268.t1">
    <property type="protein sequence ID" value="L893_g22268.t1"/>
    <property type="gene ID" value="L893_g22268"/>
</dbReference>
<keyword evidence="5 11" id="KW-0812">Transmembrane</keyword>
<accession>A0A1I7Z2I2</accession>
<dbReference type="Pfam" id="PF02485">
    <property type="entry name" value="Branch"/>
    <property type="match status" value="1"/>
</dbReference>
<keyword evidence="4" id="KW-0808">Transferase</keyword>
<evidence type="ECO:0000256" key="2">
    <source>
        <dbReference type="ARBA" id="ARBA00004922"/>
    </source>
</evidence>
<dbReference type="GO" id="GO:0016020">
    <property type="term" value="C:membrane"/>
    <property type="evidence" value="ECO:0007669"/>
    <property type="project" value="UniProtKB-SubCell"/>
</dbReference>
<evidence type="ECO:0000256" key="1">
    <source>
        <dbReference type="ARBA" id="ARBA00004606"/>
    </source>
</evidence>
<evidence type="ECO:0000256" key="6">
    <source>
        <dbReference type="ARBA" id="ARBA00022968"/>
    </source>
</evidence>
<evidence type="ECO:0000256" key="8">
    <source>
        <dbReference type="ARBA" id="ARBA00023136"/>
    </source>
</evidence>
<evidence type="ECO:0000256" key="3">
    <source>
        <dbReference type="ARBA" id="ARBA00022676"/>
    </source>
</evidence>
<dbReference type="Proteomes" id="UP000095287">
    <property type="component" value="Unplaced"/>
</dbReference>
<keyword evidence="7 11" id="KW-1133">Transmembrane helix</keyword>
<proteinExistence type="inferred from homology"/>
<dbReference type="GO" id="GO:0008375">
    <property type="term" value="F:acetylglucosaminyltransferase activity"/>
    <property type="evidence" value="ECO:0007669"/>
    <property type="project" value="TreeGrafter"/>
</dbReference>
<evidence type="ECO:0000256" key="5">
    <source>
        <dbReference type="ARBA" id="ARBA00022692"/>
    </source>
</evidence>
<dbReference type="InterPro" id="IPR003406">
    <property type="entry name" value="Glyco_trans_14"/>
</dbReference>
<reference evidence="13" key="1">
    <citation type="submission" date="2016-11" db="UniProtKB">
        <authorList>
            <consortium name="WormBaseParasite"/>
        </authorList>
    </citation>
    <scope>IDENTIFICATION</scope>
</reference>
<keyword evidence="8 11" id="KW-0472">Membrane</keyword>
<evidence type="ECO:0000313" key="13">
    <source>
        <dbReference type="WBParaSite" id="L893_g22268.t1"/>
    </source>
</evidence>
<feature type="transmembrane region" description="Helical" evidence="11">
    <location>
        <begin position="47"/>
        <end position="66"/>
    </location>
</feature>
<sequence>MDKIAYPSCDLYLITTTLSLITYLRLVVVGTIHLCRTKSWNISTVNTLCAAVLFISMNGSSAWFVAAEIPSTQNAAENLENVLQKITHFKSEVDCELHMDSNIYRYDDDAFQKAVNFVFDRKQFELQTTHTFFGDPCDELKTKFAFLEQPLSKEEQDFPLAYTIIVHNSIIQAYFLLSALYQPQNQFCIVIDDNADPTFKKQMFQLTSCFPNVFVMSAPRIDQCSFSALEATYRCVQYLSNLQADWKYFQYVTERDFPLKTNLELVRIFKQLNGSYNTAIHDLKFYPHQSRHPSPLPLWRSNAAVAFSREAANLTASNQTVRKVIEYLRGVPCPQEAFWTTIAGNQDNLKMPGGFNASLWKEKLTGIWDARQKNNTSRLISKNVNYGLFEPDTYYIARFEVRDDYSYRKIESRCLGKFVNGLCLFGVGDLMTLVNRPELMAHPFDLDFEPASYFCLYERVRKRAFTAKEDFNVDAYGRLPGPTLLAGVPFESAPFVSLGGYMYR</sequence>
<feature type="transmembrane region" description="Helical" evidence="11">
    <location>
        <begin position="12"/>
        <end position="35"/>
    </location>
</feature>
<evidence type="ECO:0000313" key="12">
    <source>
        <dbReference type="Proteomes" id="UP000095287"/>
    </source>
</evidence>
<keyword evidence="6" id="KW-0735">Signal-anchor</keyword>
<keyword evidence="9" id="KW-0325">Glycoprotein</keyword>
<evidence type="ECO:0000256" key="7">
    <source>
        <dbReference type="ARBA" id="ARBA00022989"/>
    </source>
</evidence>
<dbReference type="PANTHER" id="PTHR19297">
    <property type="entry name" value="GLYCOSYLTRANSFERASE 14 FAMILY MEMBER"/>
    <property type="match status" value="1"/>
</dbReference>
<keyword evidence="12" id="KW-1185">Reference proteome</keyword>
<name>A0A1I7Z2I2_9BILA</name>
<comment type="pathway">
    <text evidence="2">Protein modification; protein glycosylation.</text>
</comment>
<organism evidence="12 13">
    <name type="scientific">Steinernema glaseri</name>
    <dbReference type="NCBI Taxonomy" id="37863"/>
    <lineage>
        <taxon>Eukaryota</taxon>
        <taxon>Metazoa</taxon>
        <taxon>Ecdysozoa</taxon>
        <taxon>Nematoda</taxon>
        <taxon>Chromadorea</taxon>
        <taxon>Rhabditida</taxon>
        <taxon>Tylenchina</taxon>
        <taxon>Panagrolaimomorpha</taxon>
        <taxon>Strongyloidoidea</taxon>
        <taxon>Steinernematidae</taxon>
        <taxon>Steinernema</taxon>
    </lineage>
</organism>